<evidence type="ECO:0000256" key="9">
    <source>
        <dbReference type="ARBA" id="ARBA00047944"/>
    </source>
</evidence>
<keyword evidence="3 10" id="KW-0963">Cytoplasm</keyword>
<evidence type="ECO:0000256" key="7">
    <source>
        <dbReference type="ARBA" id="ARBA00022691"/>
    </source>
</evidence>
<dbReference type="GO" id="GO:0070475">
    <property type="term" value="P:rRNA base methylation"/>
    <property type="evidence" value="ECO:0007669"/>
    <property type="project" value="TreeGrafter"/>
</dbReference>
<comment type="catalytic activity">
    <reaction evidence="9 10">
        <text>uridine(1498) in 16S rRNA + S-adenosyl-L-methionine = N(3)-methyluridine(1498) in 16S rRNA + S-adenosyl-L-homocysteine + H(+)</text>
        <dbReference type="Rhea" id="RHEA:42920"/>
        <dbReference type="Rhea" id="RHEA-COMP:10283"/>
        <dbReference type="Rhea" id="RHEA-COMP:10284"/>
        <dbReference type="ChEBI" id="CHEBI:15378"/>
        <dbReference type="ChEBI" id="CHEBI:57856"/>
        <dbReference type="ChEBI" id="CHEBI:59789"/>
        <dbReference type="ChEBI" id="CHEBI:65315"/>
        <dbReference type="ChEBI" id="CHEBI:74502"/>
        <dbReference type="EC" id="2.1.1.193"/>
    </reaction>
</comment>
<evidence type="ECO:0000259" key="11">
    <source>
        <dbReference type="Pfam" id="PF04452"/>
    </source>
</evidence>
<comment type="function">
    <text evidence="8 10">Specifically methylates the N3 position of the uracil ring of uridine 1498 (m3U1498) in 16S rRNA. Acts on the fully assembled 30S ribosomal subunit.</text>
</comment>
<dbReference type="PANTHER" id="PTHR30027">
    <property type="entry name" value="RIBOSOMAL RNA SMALL SUBUNIT METHYLTRANSFERASE E"/>
    <property type="match status" value="1"/>
</dbReference>
<dbReference type="NCBIfam" id="TIGR00046">
    <property type="entry name" value="RsmE family RNA methyltransferase"/>
    <property type="match status" value="1"/>
</dbReference>
<dbReference type="Pfam" id="PF20260">
    <property type="entry name" value="PUA_4"/>
    <property type="match status" value="1"/>
</dbReference>
<dbReference type="InterPro" id="IPR029026">
    <property type="entry name" value="tRNA_m1G_MTases_N"/>
</dbReference>
<name>A0A2N2E8V2_9BACT</name>
<dbReference type="PIRSF" id="PIRSF015601">
    <property type="entry name" value="MTase_slr0722"/>
    <property type="match status" value="1"/>
</dbReference>
<reference evidence="13 14" key="1">
    <citation type="journal article" date="2017" name="ISME J.">
        <title>Potential for microbial H2 and metal transformations associated with novel bacteria and archaea in deep terrestrial subsurface sediments.</title>
        <authorList>
            <person name="Hernsdorf A.W."/>
            <person name="Amano Y."/>
            <person name="Miyakawa K."/>
            <person name="Ise K."/>
            <person name="Suzuki Y."/>
            <person name="Anantharaman K."/>
            <person name="Probst A."/>
            <person name="Burstein D."/>
            <person name="Thomas B.C."/>
            <person name="Banfield J.F."/>
        </authorList>
    </citation>
    <scope>NUCLEOTIDE SEQUENCE [LARGE SCALE GENOMIC DNA]</scope>
    <source>
        <strain evidence="13">HGW-Falkowbacteria-1</strain>
    </source>
</reference>
<dbReference type="InterPro" id="IPR006700">
    <property type="entry name" value="RsmE"/>
</dbReference>
<dbReference type="InterPro" id="IPR046887">
    <property type="entry name" value="RsmE_PUA-like"/>
</dbReference>
<evidence type="ECO:0000256" key="1">
    <source>
        <dbReference type="ARBA" id="ARBA00004496"/>
    </source>
</evidence>
<keyword evidence="7 10" id="KW-0949">S-adenosyl-L-methionine</keyword>
<dbReference type="CDD" id="cd18084">
    <property type="entry name" value="RsmE-like"/>
    <property type="match status" value="1"/>
</dbReference>
<dbReference type="Gene3D" id="3.40.1280.10">
    <property type="match status" value="1"/>
</dbReference>
<evidence type="ECO:0000313" key="13">
    <source>
        <dbReference type="EMBL" id="PKM91147.1"/>
    </source>
</evidence>
<evidence type="ECO:0000256" key="2">
    <source>
        <dbReference type="ARBA" id="ARBA00005528"/>
    </source>
</evidence>
<dbReference type="EC" id="2.1.1.193" evidence="10"/>
<keyword evidence="6 10" id="KW-0808">Transferase</keyword>
<comment type="caution">
    <text evidence="13">The sequence shown here is derived from an EMBL/GenBank/DDBJ whole genome shotgun (WGS) entry which is preliminary data.</text>
</comment>
<dbReference type="PANTHER" id="PTHR30027:SF3">
    <property type="entry name" value="16S RRNA (URACIL(1498)-N(3))-METHYLTRANSFERASE"/>
    <property type="match status" value="1"/>
</dbReference>
<evidence type="ECO:0000256" key="10">
    <source>
        <dbReference type="PIRNR" id="PIRNR015601"/>
    </source>
</evidence>
<sequence length="233" mass="27194">MRLNRFYLENFIGEKKIELKDCPIFHQIKNVLKMKVGEQVSFFNQEMEFLYKIEEISKKIIIFIWLKNIENKFKPKREIILFQSLIKKDKMEWVVQKATELGVTKIFPIISKRSEKKDINLDRLNKIIIEAVEQCGRLDLPLIFEPLKFSDIWSKVEGLTFLGDGSGINVTEFFKKNEENCKKVSIIIGPEGGFENTEIELAKKNKVEIVRLNTYVLRSETASIAFLSLIANL</sequence>
<proteinExistence type="inferred from homology"/>
<keyword evidence="4 10" id="KW-0698">rRNA processing</keyword>
<evidence type="ECO:0000256" key="8">
    <source>
        <dbReference type="ARBA" id="ARBA00025699"/>
    </source>
</evidence>
<dbReference type="Proteomes" id="UP000233517">
    <property type="component" value="Unassembled WGS sequence"/>
</dbReference>
<dbReference type="Pfam" id="PF04452">
    <property type="entry name" value="Methyltrans_RNA"/>
    <property type="match status" value="1"/>
</dbReference>
<gene>
    <name evidence="13" type="ORF">CVU82_03785</name>
</gene>
<evidence type="ECO:0000256" key="3">
    <source>
        <dbReference type="ARBA" id="ARBA00022490"/>
    </source>
</evidence>
<dbReference type="GO" id="GO:0070042">
    <property type="term" value="F:rRNA (uridine-N3-)-methyltransferase activity"/>
    <property type="evidence" value="ECO:0007669"/>
    <property type="project" value="TreeGrafter"/>
</dbReference>
<evidence type="ECO:0000256" key="5">
    <source>
        <dbReference type="ARBA" id="ARBA00022603"/>
    </source>
</evidence>
<feature type="domain" description="Ribosomal RNA small subunit methyltransferase E methyltransferase" evidence="11">
    <location>
        <begin position="76"/>
        <end position="230"/>
    </location>
</feature>
<dbReference type="EMBL" id="PHAI01000003">
    <property type="protein sequence ID" value="PKM91147.1"/>
    <property type="molecule type" value="Genomic_DNA"/>
</dbReference>
<evidence type="ECO:0000256" key="6">
    <source>
        <dbReference type="ARBA" id="ARBA00022679"/>
    </source>
</evidence>
<feature type="domain" description="Ribosomal RNA small subunit methyltransferase E PUA-like" evidence="12">
    <location>
        <begin position="25"/>
        <end position="63"/>
    </location>
</feature>
<evidence type="ECO:0000256" key="4">
    <source>
        <dbReference type="ARBA" id="ARBA00022552"/>
    </source>
</evidence>
<keyword evidence="5 10" id="KW-0489">Methyltransferase</keyword>
<comment type="similarity">
    <text evidence="2 10">Belongs to the RNA methyltransferase RsmE family.</text>
</comment>
<dbReference type="GO" id="GO:0005737">
    <property type="term" value="C:cytoplasm"/>
    <property type="evidence" value="ECO:0007669"/>
    <property type="project" value="UniProtKB-SubCell"/>
</dbReference>
<dbReference type="InterPro" id="IPR029028">
    <property type="entry name" value="Alpha/beta_knot_MTases"/>
</dbReference>
<accession>A0A2N2E8V2</accession>
<protein>
    <recommendedName>
        <fullName evidence="10">Ribosomal RNA small subunit methyltransferase E</fullName>
        <ecNumber evidence="10">2.1.1.193</ecNumber>
    </recommendedName>
</protein>
<evidence type="ECO:0000313" key="14">
    <source>
        <dbReference type="Proteomes" id="UP000233517"/>
    </source>
</evidence>
<evidence type="ECO:0000259" key="12">
    <source>
        <dbReference type="Pfam" id="PF20260"/>
    </source>
</evidence>
<organism evidence="13 14">
    <name type="scientific">Candidatus Falkowbacteria bacterium HGW-Falkowbacteria-1</name>
    <dbReference type="NCBI Taxonomy" id="2013768"/>
    <lineage>
        <taxon>Bacteria</taxon>
        <taxon>Candidatus Falkowiibacteriota</taxon>
    </lineage>
</organism>
<comment type="subcellular location">
    <subcellularLocation>
        <location evidence="1 10">Cytoplasm</location>
    </subcellularLocation>
</comment>
<dbReference type="SUPFAM" id="SSF75217">
    <property type="entry name" value="alpha/beta knot"/>
    <property type="match status" value="1"/>
</dbReference>
<dbReference type="AlphaFoldDB" id="A0A2N2E8V2"/>
<dbReference type="InterPro" id="IPR046886">
    <property type="entry name" value="RsmE_MTase_dom"/>
</dbReference>